<organism evidence="1 2">
    <name type="scientific">Lactococcus lactis</name>
    <dbReference type="NCBI Taxonomy" id="1358"/>
    <lineage>
        <taxon>Bacteria</taxon>
        <taxon>Bacillati</taxon>
        <taxon>Bacillota</taxon>
        <taxon>Bacilli</taxon>
        <taxon>Lactobacillales</taxon>
        <taxon>Streptococcaceae</taxon>
        <taxon>Lactococcus</taxon>
    </lineage>
</organism>
<protein>
    <submittedName>
        <fullName evidence="1">Uncharacterized protein</fullName>
    </submittedName>
</protein>
<dbReference type="Proteomes" id="UP001250218">
    <property type="component" value="Unassembled WGS sequence"/>
</dbReference>
<accession>A0AAW8UJ01</accession>
<evidence type="ECO:0000313" key="2">
    <source>
        <dbReference type="Proteomes" id="UP001250218"/>
    </source>
</evidence>
<evidence type="ECO:0000313" key="1">
    <source>
        <dbReference type="EMBL" id="MDT2946316.1"/>
    </source>
</evidence>
<dbReference type="InterPro" id="IPR046905">
    <property type="entry name" value="ABC-3C_MC1"/>
</dbReference>
<comment type="caution">
    <text evidence="1">The sequence shown here is derived from an EMBL/GenBank/DDBJ whole genome shotgun (WGS) entry which is preliminary data.</text>
</comment>
<name>A0AAW8UJ01_9LACT</name>
<reference evidence="1" key="1">
    <citation type="submission" date="2023-03" db="EMBL/GenBank/DDBJ databases">
        <authorList>
            <person name="Shen W."/>
            <person name="Cai J."/>
        </authorList>
    </citation>
    <scope>NUCLEOTIDE SEQUENCE</scope>
    <source>
        <strain evidence="1">Y37</strain>
    </source>
</reference>
<dbReference type="Pfam" id="PF20289">
    <property type="entry name" value="MComp1"/>
    <property type="match status" value="1"/>
</dbReference>
<sequence>MIDYLKRVISLAGYRPSVDFELIHTNEQQSEYFFIEEYSEDEFANFFEVDKTGKIIEDFLKAQKNSGLKHVKKNTSLLLLIKVDNIEQGYEDYKNQILYVEEDSYYFRKFVILYSDKALENITHQVTLQELYEKLKAGISDFEKNMFFDESYFLAMEIAIKLPFFVIPQAEENYKTIEERFRDSEKDNLDQNLIEAFWEEENIVELLTDISEDNKDRDSMLLLIDNMFE</sequence>
<dbReference type="EMBL" id="JARQDL010000009">
    <property type="protein sequence ID" value="MDT2946316.1"/>
    <property type="molecule type" value="Genomic_DNA"/>
</dbReference>
<dbReference type="RefSeq" id="WP_260317753.1">
    <property type="nucleotide sequence ID" value="NZ_JARQDC010000010.1"/>
</dbReference>
<dbReference type="AlphaFoldDB" id="A0AAW8UJ01"/>
<proteinExistence type="predicted"/>
<gene>
    <name evidence="1" type="ORF">P7I04_09790</name>
</gene>